<reference evidence="2 3" key="2">
    <citation type="journal article" date="2018" name="Plant J.">
        <title>The Physcomitrella patens chromosome-scale assembly reveals moss genome structure and evolution.</title>
        <authorList>
            <person name="Lang D."/>
            <person name="Ullrich K.K."/>
            <person name="Murat F."/>
            <person name="Fuchs J."/>
            <person name="Jenkins J."/>
            <person name="Haas F.B."/>
            <person name="Piednoel M."/>
            <person name="Gundlach H."/>
            <person name="Van Bel M."/>
            <person name="Meyberg R."/>
            <person name="Vives C."/>
            <person name="Morata J."/>
            <person name="Symeonidi A."/>
            <person name="Hiss M."/>
            <person name="Muchero W."/>
            <person name="Kamisugi Y."/>
            <person name="Saleh O."/>
            <person name="Blanc G."/>
            <person name="Decker E.L."/>
            <person name="van Gessel N."/>
            <person name="Grimwood J."/>
            <person name="Hayes R.D."/>
            <person name="Graham S.W."/>
            <person name="Gunter L.E."/>
            <person name="McDaniel S.F."/>
            <person name="Hoernstein S.N.W."/>
            <person name="Larsson A."/>
            <person name="Li F.W."/>
            <person name="Perroud P.F."/>
            <person name="Phillips J."/>
            <person name="Ranjan P."/>
            <person name="Rokshar D.S."/>
            <person name="Rothfels C.J."/>
            <person name="Schneider L."/>
            <person name="Shu S."/>
            <person name="Stevenson D.W."/>
            <person name="Thummler F."/>
            <person name="Tillich M."/>
            <person name="Villarreal Aguilar J.C."/>
            <person name="Widiez T."/>
            <person name="Wong G.K."/>
            <person name="Wymore A."/>
            <person name="Zhang Y."/>
            <person name="Zimmer A.D."/>
            <person name="Quatrano R.S."/>
            <person name="Mayer K.F.X."/>
            <person name="Goodstein D."/>
            <person name="Casacuberta J.M."/>
            <person name="Vandepoele K."/>
            <person name="Reski R."/>
            <person name="Cuming A.C."/>
            <person name="Tuskan G.A."/>
            <person name="Maumus F."/>
            <person name="Salse J."/>
            <person name="Schmutz J."/>
            <person name="Rensing S.A."/>
        </authorList>
    </citation>
    <scope>NUCLEOTIDE SEQUENCE [LARGE SCALE GENOMIC DNA]</scope>
    <source>
        <strain evidence="2 3">cv. Gransden 2004</strain>
    </source>
</reference>
<accession>A0A7I3Z5K1</accession>
<dbReference type="EMBL" id="ABEU02000007">
    <property type="status" value="NOT_ANNOTATED_CDS"/>
    <property type="molecule type" value="Genomic_DNA"/>
</dbReference>
<evidence type="ECO:0000313" key="3">
    <source>
        <dbReference type="Proteomes" id="UP000006727"/>
    </source>
</evidence>
<organism evidence="2 3">
    <name type="scientific">Physcomitrium patens</name>
    <name type="common">Spreading-leaved earth moss</name>
    <name type="synonym">Physcomitrella patens</name>
    <dbReference type="NCBI Taxonomy" id="3218"/>
    <lineage>
        <taxon>Eukaryota</taxon>
        <taxon>Viridiplantae</taxon>
        <taxon>Streptophyta</taxon>
        <taxon>Embryophyta</taxon>
        <taxon>Bryophyta</taxon>
        <taxon>Bryophytina</taxon>
        <taxon>Bryopsida</taxon>
        <taxon>Funariidae</taxon>
        <taxon>Funariales</taxon>
        <taxon>Funariaceae</taxon>
        <taxon>Physcomitrium</taxon>
    </lineage>
</organism>
<dbReference type="EnsemblPlants" id="Pp3c7_9170V3.2">
    <property type="protein sequence ID" value="PAC:32925655.CDS.1"/>
    <property type="gene ID" value="Pp3c7_9170"/>
</dbReference>
<dbReference type="Gramene" id="Pp3c7_9170V3.2">
    <property type="protein sequence ID" value="PAC:32925655.CDS.1"/>
    <property type="gene ID" value="Pp3c7_9170"/>
</dbReference>
<protein>
    <submittedName>
        <fullName evidence="2">Uncharacterized protein</fullName>
    </submittedName>
</protein>
<sequence>MAVWPCGKGYEVWSCPTLAAPSFNPKVAQLGKLYRQVEMYEHHHMKLLHREMAKQAAHKAVELAAQEAAQAATRLAEIDAANALAFGPPPSLAPDAFEVETSSQSSSYRSSKASSKSNQSNMSVLEPNPADSRYLAAAPPPPPVVSVHRKKLTTMTMLKKMRMIVGVTAG</sequence>
<dbReference type="AlphaFoldDB" id="A0A7I3Z5K1"/>
<evidence type="ECO:0000256" key="1">
    <source>
        <dbReference type="SAM" id="MobiDB-lite"/>
    </source>
</evidence>
<evidence type="ECO:0000313" key="2">
    <source>
        <dbReference type="EnsemblPlants" id="PAC:32925655.CDS.1"/>
    </source>
</evidence>
<reference evidence="2 3" key="1">
    <citation type="journal article" date="2008" name="Science">
        <title>The Physcomitrella genome reveals evolutionary insights into the conquest of land by plants.</title>
        <authorList>
            <person name="Rensing S."/>
            <person name="Lang D."/>
            <person name="Zimmer A."/>
            <person name="Terry A."/>
            <person name="Salamov A."/>
            <person name="Shapiro H."/>
            <person name="Nishiyama T."/>
            <person name="Perroud P.-F."/>
            <person name="Lindquist E."/>
            <person name="Kamisugi Y."/>
            <person name="Tanahashi T."/>
            <person name="Sakakibara K."/>
            <person name="Fujita T."/>
            <person name="Oishi K."/>
            <person name="Shin-I T."/>
            <person name="Kuroki Y."/>
            <person name="Toyoda A."/>
            <person name="Suzuki Y."/>
            <person name="Hashimoto A."/>
            <person name="Yamaguchi K."/>
            <person name="Sugano A."/>
            <person name="Kohara Y."/>
            <person name="Fujiyama A."/>
            <person name="Anterola A."/>
            <person name="Aoki S."/>
            <person name="Ashton N."/>
            <person name="Barbazuk W.B."/>
            <person name="Barker E."/>
            <person name="Bennetzen J."/>
            <person name="Bezanilla M."/>
            <person name="Blankenship R."/>
            <person name="Cho S.H."/>
            <person name="Dutcher S."/>
            <person name="Estelle M."/>
            <person name="Fawcett J.A."/>
            <person name="Gundlach H."/>
            <person name="Hanada K."/>
            <person name="Heyl A."/>
            <person name="Hicks K.A."/>
            <person name="Hugh J."/>
            <person name="Lohr M."/>
            <person name="Mayer K."/>
            <person name="Melkozernov A."/>
            <person name="Murata T."/>
            <person name="Nelson D."/>
            <person name="Pils B."/>
            <person name="Prigge M."/>
            <person name="Reiss B."/>
            <person name="Renner T."/>
            <person name="Rombauts S."/>
            <person name="Rushton P."/>
            <person name="Sanderfoot A."/>
            <person name="Schween G."/>
            <person name="Shiu S.-H."/>
            <person name="Stueber K."/>
            <person name="Theodoulou F.L."/>
            <person name="Tu H."/>
            <person name="Van de Peer Y."/>
            <person name="Verrier P.J."/>
            <person name="Waters E."/>
            <person name="Wood A."/>
            <person name="Yang L."/>
            <person name="Cove D."/>
            <person name="Cuming A."/>
            <person name="Hasebe M."/>
            <person name="Lucas S."/>
            <person name="Mishler D.B."/>
            <person name="Reski R."/>
            <person name="Grigoriev I."/>
            <person name="Quatrano R.S."/>
            <person name="Boore J.L."/>
        </authorList>
    </citation>
    <scope>NUCLEOTIDE SEQUENCE [LARGE SCALE GENOMIC DNA]</scope>
    <source>
        <strain evidence="2 3">cv. Gransden 2004</strain>
    </source>
</reference>
<dbReference type="InParanoid" id="A0A7I3Z5K1"/>
<feature type="region of interest" description="Disordered" evidence="1">
    <location>
        <begin position="95"/>
        <end position="147"/>
    </location>
</feature>
<dbReference type="Proteomes" id="UP000006727">
    <property type="component" value="Chromosome 7"/>
</dbReference>
<reference evidence="2" key="3">
    <citation type="submission" date="2020-12" db="UniProtKB">
        <authorList>
            <consortium name="EnsemblPlants"/>
        </authorList>
    </citation>
    <scope>IDENTIFICATION</scope>
</reference>
<name>A0A7I3Z5K1_PHYPA</name>
<proteinExistence type="predicted"/>
<keyword evidence="3" id="KW-1185">Reference proteome</keyword>
<feature type="compositionally biased region" description="Low complexity" evidence="1">
    <location>
        <begin position="102"/>
        <end position="123"/>
    </location>
</feature>